<dbReference type="SUPFAM" id="SSF55874">
    <property type="entry name" value="ATPase domain of HSP90 chaperone/DNA topoisomerase II/histidine kinase"/>
    <property type="match status" value="1"/>
</dbReference>
<evidence type="ECO:0000313" key="4">
    <source>
        <dbReference type="Proteomes" id="UP001500456"/>
    </source>
</evidence>
<keyword evidence="1" id="KW-0808">Transferase</keyword>
<keyword evidence="4" id="KW-1185">Reference proteome</keyword>
<sequence length="139" mass="14716">MSERFRVAPRRGNAPARDEDTCRVGMMRRIAAARLRYCGLDSLIDEVTVIVSELLTNAVVHSGTTEVALSLSVRNGFLRVTVTDGMPGAATRKDVDENAESGRGLALLEALVAEHGGTWGTSDDGAKTWCDLAIPGGGS</sequence>
<dbReference type="PANTHER" id="PTHR35526">
    <property type="entry name" value="ANTI-SIGMA-F FACTOR RSBW-RELATED"/>
    <property type="match status" value="1"/>
</dbReference>
<organism evidence="3 4">
    <name type="scientific">Streptomyces plumbiresistens</name>
    <dbReference type="NCBI Taxonomy" id="511811"/>
    <lineage>
        <taxon>Bacteria</taxon>
        <taxon>Bacillati</taxon>
        <taxon>Actinomycetota</taxon>
        <taxon>Actinomycetes</taxon>
        <taxon>Kitasatosporales</taxon>
        <taxon>Streptomycetaceae</taxon>
        <taxon>Streptomyces</taxon>
    </lineage>
</organism>
<proteinExistence type="predicted"/>
<feature type="domain" description="Histidine kinase/HSP90-like ATPase" evidence="2">
    <location>
        <begin position="23"/>
        <end position="115"/>
    </location>
</feature>
<dbReference type="Pfam" id="PF13581">
    <property type="entry name" value="HATPase_c_2"/>
    <property type="match status" value="1"/>
</dbReference>
<dbReference type="Gene3D" id="3.30.565.10">
    <property type="entry name" value="Histidine kinase-like ATPase, C-terminal domain"/>
    <property type="match status" value="1"/>
</dbReference>
<dbReference type="RefSeq" id="WP_345562396.1">
    <property type="nucleotide sequence ID" value="NZ_BAAAZX010000004.1"/>
</dbReference>
<dbReference type="CDD" id="cd16936">
    <property type="entry name" value="HATPase_RsbW-like"/>
    <property type="match status" value="1"/>
</dbReference>
<dbReference type="Proteomes" id="UP001500456">
    <property type="component" value="Unassembled WGS sequence"/>
</dbReference>
<protein>
    <recommendedName>
        <fullName evidence="2">Histidine kinase/HSP90-like ATPase domain-containing protein</fullName>
    </recommendedName>
</protein>
<evidence type="ECO:0000259" key="2">
    <source>
        <dbReference type="Pfam" id="PF13581"/>
    </source>
</evidence>
<dbReference type="InterPro" id="IPR050267">
    <property type="entry name" value="Anti-sigma-factor_SerPK"/>
</dbReference>
<evidence type="ECO:0000256" key="1">
    <source>
        <dbReference type="ARBA" id="ARBA00022527"/>
    </source>
</evidence>
<dbReference type="InterPro" id="IPR036890">
    <property type="entry name" value="HATPase_C_sf"/>
</dbReference>
<evidence type="ECO:0000313" key="3">
    <source>
        <dbReference type="EMBL" id="GAA3985811.1"/>
    </source>
</evidence>
<accession>A0ABP7QP20</accession>
<keyword evidence="1" id="KW-0418">Kinase</keyword>
<name>A0ABP7QP20_9ACTN</name>
<gene>
    <name evidence="3" type="ORF">GCM10022232_18330</name>
</gene>
<dbReference type="PANTHER" id="PTHR35526:SF3">
    <property type="entry name" value="ANTI-SIGMA-F FACTOR RSBW"/>
    <property type="match status" value="1"/>
</dbReference>
<comment type="caution">
    <text evidence="3">The sequence shown here is derived from an EMBL/GenBank/DDBJ whole genome shotgun (WGS) entry which is preliminary data.</text>
</comment>
<dbReference type="InterPro" id="IPR003594">
    <property type="entry name" value="HATPase_dom"/>
</dbReference>
<keyword evidence="1" id="KW-0723">Serine/threonine-protein kinase</keyword>
<dbReference type="EMBL" id="BAAAZX010000004">
    <property type="protein sequence ID" value="GAA3985811.1"/>
    <property type="molecule type" value="Genomic_DNA"/>
</dbReference>
<reference evidence="4" key="1">
    <citation type="journal article" date="2019" name="Int. J. Syst. Evol. Microbiol.">
        <title>The Global Catalogue of Microorganisms (GCM) 10K type strain sequencing project: providing services to taxonomists for standard genome sequencing and annotation.</title>
        <authorList>
            <consortium name="The Broad Institute Genomics Platform"/>
            <consortium name="The Broad Institute Genome Sequencing Center for Infectious Disease"/>
            <person name="Wu L."/>
            <person name="Ma J."/>
        </authorList>
    </citation>
    <scope>NUCLEOTIDE SEQUENCE [LARGE SCALE GENOMIC DNA]</scope>
    <source>
        <strain evidence="4">JCM 16924</strain>
    </source>
</reference>